<feature type="domain" description="C-type lectin" evidence="2">
    <location>
        <begin position="81"/>
        <end position="194"/>
    </location>
</feature>
<dbReference type="PANTHER" id="PTHR45784:SF3">
    <property type="entry name" value="C-TYPE LECTIN DOMAIN FAMILY 4 MEMBER K-LIKE-RELATED"/>
    <property type="match status" value="1"/>
</dbReference>
<reference evidence="3" key="2">
    <citation type="submission" date="2025-09" db="UniProtKB">
        <authorList>
            <consortium name="Ensembl"/>
        </authorList>
    </citation>
    <scope>IDENTIFICATION</scope>
</reference>
<protein>
    <recommendedName>
        <fullName evidence="2">C-type lectin domain-containing protein</fullName>
    </recommendedName>
</protein>
<organism evidence="3 4">
    <name type="scientific">Acanthochromis polyacanthus</name>
    <name type="common">spiny chromis</name>
    <dbReference type="NCBI Taxonomy" id="80966"/>
    <lineage>
        <taxon>Eukaryota</taxon>
        <taxon>Metazoa</taxon>
        <taxon>Chordata</taxon>
        <taxon>Craniata</taxon>
        <taxon>Vertebrata</taxon>
        <taxon>Euteleostomi</taxon>
        <taxon>Actinopterygii</taxon>
        <taxon>Neopterygii</taxon>
        <taxon>Teleostei</taxon>
        <taxon>Neoteleostei</taxon>
        <taxon>Acanthomorphata</taxon>
        <taxon>Ovalentaria</taxon>
        <taxon>Pomacentridae</taxon>
        <taxon>Acanthochromis</taxon>
    </lineage>
</organism>
<keyword evidence="1" id="KW-1015">Disulfide bond</keyword>
<dbReference type="Proteomes" id="UP000257200">
    <property type="component" value="Unplaced"/>
</dbReference>
<dbReference type="SUPFAM" id="SSF56436">
    <property type="entry name" value="C-type lectin-like"/>
    <property type="match status" value="1"/>
</dbReference>
<evidence type="ECO:0000256" key="1">
    <source>
        <dbReference type="ARBA" id="ARBA00023157"/>
    </source>
</evidence>
<accession>A0A3Q1ER96</accession>
<dbReference type="Pfam" id="PF00059">
    <property type="entry name" value="Lectin_C"/>
    <property type="match status" value="1"/>
</dbReference>
<dbReference type="InterPro" id="IPR016186">
    <property type="entry name" value="C-type_lectin-like/link_sf"/>
</dbReference>
<keyword evidence="4" id="KW-1185">Reference proteome</keyword>
<dbReference type="AlphaFoldDB" id="A0A3Q1ER96"/>
<dbReference type="InterPro" id="IPR001304">
    <property type="entry name" value="C-type_lectin-like"/>
</dbReference>
<reference evidence="3" key="1">
    <citation type="submission" date="2025-08" db="UniProtKB">
        <authorList>
            <consortium name="Ensembl"/>
        </authorList>
    </citation>
    <scope>IDENTIFICATION</scope>
</reference>
<evidence type="ECO:0000313" key="3">
    <source>
        <dbReference type="Ensembl" id="ENSAPOP00000006107.1"/>
    </source>
</evidence>
<name>A0A3Q1ER96_9TELE</name>
<dbReference type="InterPro" id="IPR018378">
    <property type="entry name" value="C-type_lectin_CS"/>
</dbReference>
<dbReference type="CDD" id="cd00037">
    <property type="entry name" value="CLECT"/>
    <property type="match status" value="1"/>
</dbReference>
<dbReference type="PROSITE" id="PS50041">
    <property type="entry name" value="C_TYPE_LECTIN_2"/>
    <property type="match status" value="1"/>
</dbReference>
<dbReference type="Ensembl" id="ENSAPOT00000007207.1">
    <property type="protein sequence ID" value="ENSAPOP00000006107.1"/>
    <property type="gene ID" value="ENSAPOG00000007912.1"/>
</dbReference>
<sequence>MTEKGEPKMLVGLLEAELLENDVQSEGYQSVSAICADIEVLKIYTSGIIQLNITQECLCYCCSGVTEYTACHSTVFCSFALGSSNFHLINLDKSYEEARSYCRERNADLATIHNSTDMNSLILLVSNSTPRAWIGLEIGNPWKWSDGSNSSFRFWRRNQPNYNNMNQDCVAAVFNAEGQWNDLKCSGKRNLICRGGSQSASWTPPSPPFLTLIFSCVLSSWL</sequence>
<proteinExistence type="predicted"/>
<dbReference type="Gene3D" id="3.10.100.10">
    <property type="entry name" value="Mannose-Binding Protein A, subunit A"/>
    <property type="match status" value="1"/>
</dbReference>
<evidence type="ECO:0000313" key="4">
    <source>
        <dbReference type="Proteomes" id="UP000257200"/>
    </source>
</evidence>
<evidence type="ECO:0000259" key="2">
    <source>
        <dbReference type="PROSITE" id="PS50041"/>
    </source>
</evidence>
<dbReference type="PANTHER" id="PTHR45784">
    <property type="entry name" value="C-TYPE LECTIN DOMAIN FAMILY 20 MEMBER A-RELATED"/>
    <property type="match status" value="1"/>
</dbReference>
<dbReference type="PROSITE" id="PS00615">
    <property type="entry name" value="C_TYPE_LECTIN_1"/>
    <property type="match status" value="1"/>
</dbReference>
<dbReference type="SMART" id="SM00034">
    <property type="entry name" value="CLECT"/>
    <property type="match status" value="1"/>
</dbReference>
<dbReference type="InterPro" id="IPR016187">
    <property type="entry name" value="CTDL_fold"/>
</dbReference>
<dbReference type="GeneTree" id="ENSGT00950000183411"/>